<dbReference type="GO" id="GO:0009451">
    <property type="term" value="P:RNA modification"/>
    <property type="evidence" value="ECO:0007669"/>
    <property type="project" value="InterPro"/>
</dbReference>
<gene>
    <name evidence="3" type="ORF">AYBTSS11_LOCUS6546</name>
</gene>
<reference evidence="3" key="1">
    <citation type="submission" date="2023-10" db="EMBL/GenBank/DDBJ databases">
        <authorList>
            <person name="Domelevo Entfellner J.-B."/>
        </authorList>
    </citation>
    <scope>NUCLEOTIDE SEQUENCE</scope>
</reference>
<dbReference type="AlphaFoldDB" id="A0AA86V5M2"/>
<dbReference type="InterPro" id="IPR002885">
    <property type="entry name" value="PPR_rpt"/>
</dbReference>
<dbReference type="EMBL" id="OY731399">
    <property type="protein sequence ID" value="CAJ1933777.1"/>
    <property type="molecule type" value="Genomic_DNA"/>
</dbReference>
<dbReference type="Pfam" id="PF20431">
    <property type="entry name" value="E_motif"/>
    <property type="match status" value="1"/>
</dbReference>
<evidence type="ECO:0000313" key="4">
    <source>
        <dbReference type="Proteomes" id="UP001189624"/>
    </source>
</evidence>
<dbReference type="InterPro" id="IPR046848">
    <property type="entry name" value="E_motif"/>
</dbReference>
<name>A0AA86V5M2_9FABA</name>
<dbReference type="Pfam" id="PF13041">
    <property type="entry name" value="PPR_2"/>
    <property type="match status" value="2"/>
</dbReference>
<dbReference type="Proteomes" id="UP001189624">
    <property type="component" value="Chromosome 2"/>
</dbReference>
<evidence type="ECO:0000313" key="3">
    <source>
        <dbReference type="EMBL" id="CAJ1933777.1"/>
    </source>
</evidence>
<dbReference type="PANTHER" id="PTHR47926">
    <property type="entry name" value="PENTATRICOPEPTIDE REPEAT-CONTAINING PROTEIN"/>
    <property type="match status" value="1"/>
</dbReference>
<keyword evidence="4" id="KW-1185">Reference proteome</keyword>
<dbReference type="FunFam" id="1.25.40.10:FF:000242">
    <property type="entry name" value="Pentatricopeptide repeat-containing protein"/>
    <property type="match status" value="1"/>
</dbReference>
<dbReference type="Pfam" id="PF01535">
    <property type="entry name" value="PPR"/>
    <property type="match status" value="2"/>
</dbReference>
<evidence type="ECO:0008006" key="5">
    <source>
        <dbReference type="Google" id="ProtNLM"/>
    </source>
</evidence>
<protein>
    <recommendedName>
        <fullName evidence="5">Pentatricopeptide repeat-containing protein</fullName>
    </recommendedName>
</protein>
<proteinExistence type="predicted"/>
<sequence>MQALSRWSNTIVSLFKKHQTWQQCKQIQSIIVTSGLYSLQATLFLTKLLQCVPFAQNQNTCIWLLFNTIHTPNTHLFNKIIKIIAASSHPHISLLCYAEMRRKGVLPDKHTFPLLLKTLSKSIGRDPFMIYAQIFKLGFDLDLFVGNALIPAFSNSGFMESARQVFDESPVKDTVSWTALINGYVKNECPGEALWCFVKMRMTDTRVDAVSVASILRAAALVGDANFGRWVHGFYVEAGRVPVDGYVCSALMDMYFKCGHCEDACKLFSEMPYKDVVCWTVLVAGYLQSNKFHDALRAFWDMLLDDVAPNEFTLSSVLSACAHMGALDQGRHVHQYIEGSKINLNSVLGTALVDMYAKCGCIDEALKVFEHLPVKNVYTWTAIINGLAAHGDALGALNIFSCMLKGGIQPNEVTFVGVLAACSRGGFVDEGKRLFELMKNAYKLKPEMDHYGCMVDMLGRAGYLEDAKQIIDNMPMKPSPAVLGALFGACMVHKDFEMGERIGSLLVNQQPNHSGSYALLANMYKMCRNWEAAAQVRKLMKGLRVEKTPGYSRIEVYGLDS</sequence>
<dbReference type="FunFam" id="1.25.40.10:FF:000382">
    <property type="entry name" value="Pentatricopeptide repeat-containing protein"/>
    <property type="match status" value="1"/>
</dbReference>
<feature type="repeat" description="PPR" evidence="2">
    <location>
        <begin position="244"/>
        <end position="274"/>
    </location>
</feature>
<feature type="repeat" description="PPR" evidence="2">
    <location>
        <begin position="376"/>
        <end position="410"/>
    </location>
</feature>
<organism evidence="3 4">
    <name type="scientific">Sphenostylis stenocarpa</name>
    <dbReference type="NCBI Taxonomy" id="92480"/>
    <lineage>
        <taxon>Eukaryota</taxon>
        <taxon>Viridiplantae</taxon>
        <taxon>Streptophyta</taxon>
        <taxon>Embryophyta</taxon>
        <taxon>Tracheophyta</taxon>
        <taxon>Spermatophyta</taxon>
        <taxon>Magnoliopsida</taxon>
        <taxon>eudicotyledons</taxon>
        <taxon>Gunneridae</taxon>
        <taxon>Pentapetalae</taxon>
        <taxon>rosids</taxon>
        <taxon>fabids</taxon>
        <taxon>Fabales</taxon>
        <taxon>Fabaceae</taxon>
        <taxon>Papilionoideae</taxon>
        <taxon>50 kb inversion clade</taxon>
        <taxon>NPAAA clade</taxon>
        <taxon>indigoferoid/millettioid clade</taxon>
        <taxon>Phaseoleae</taxon>
        <taxon>Sphenostylis</taxon>
    </lineage>
</organism>
<dbReference type="NCBIfam" id="TIGR00756">
    <property type="entry name" value="PPR"/>
    <property type="match status" value="2"/>
</dbReference>
<dbReference type="Gene3D" id="1.25.40.10">
    <property type="entry name" value="Tetratricopeptide repeat domain"/>
    <property type="match status" value="4"/>
</dbReference>
<feature type="repeat" description="PPR" evidence="2">
    <location>
        <begin position="173"/>
        <end position="207"/>
    </location>
</feature>
<dbReference type="Gramene" id="rna-AYBTSS11_LOCUS6546">
    <property type="protein sequence ID" value="CAJ1933777.1"/>
    <property type="gene ID" value="gene-AYBTSS11_LOCUS6546"/>
</dbReference>
<feature type="repeat" description="PPR" evidence="2">
    <location>
        <begin position="275"/>
        <end position="309"/>
    </location>
</feature>
<dbReference type="PANTHER" id="PTHR47926:SF463">
    <property type="entry name" value="PENTATRICOPEPTIDE REPEAT-CONTAINING PROTEIN"/>
    <property type="match status" value="1"/>
</dbReference>
<dbReference type="InterPro" id="IPR011990">
    <property type="entry name" value="TPR-like_helical_dom_sf"/>
</dbReference>
<dbReference type="InterPro" id="IPR046960">
    <property type="entry name" value="PPR_At4g14850-like_plant"/>
</dbReference>
<dbReference type="GO" id="GO:0003723">
    <property type="term" value="F:RNA binding"/>
    <property type="evidence" value="ECO:0007669"/>
    <property type="project" value="InterPro"/>
</dbReference>
<accession>A0AA86V5M2</accession>
<evidence type="ECO:0000256" key="1">
    <source>
        <dbReference type="ARBA" id="ARBA00022737"/>
    </source>
</evidence>
<dbReference type="PROSITE" id="PS51375">
    <property type="entry name" value="PPR"/>
    <property type="match status" value="4"/>
</dbReference>
<evidence type="ECO:0000256" key="2">
    <source>
        <dbReference type="PROSITE-ProRule" id="PRU00708"/>
    </source>
</evidence>
<keyword evidence="1" id="KW-0677">Repeat</keyword>